<reference evidence="15" key="1">
    <citation type="submission" date="2023-02" db="EMBL/GenBank/DDBJ databases">
        <title>Nocardiopsis ansamitocini NBRC 112285.</title>
        <authorList>
            <person name="Ichikawa N."/>
            <person name="Sato H."/>
            <person name="Tonouchi N."/>
        </authorList>
    </citation>
    <scope>NUCLEOTIDE SEQUENCE</scope>
    <source>
        <strain evidence="15">NBRC 112285</strain>
    </source>
</reference>
<dbReference type="EC" id="3.1.3.3" evidence="4"/>
<dbReference type="AlphaFoldDB" id="A0A9W6P533"/>
<dbReference type="SFLD" id="SFLDG01137">
    <property type="entry name" value="C1.6.1:_Phosphoserine_Phosphat"/>
    <property type="match status" value="1"/>
</dbReference>
<sequence length="408" mass="42744">MTLANPAPATLLVTVTGRDRPGVSARLLSTLSVFPVTLVDLEQVVIGGRLVLGALLSADDRSAPGVRAGRMFDEVRAAVEKTVVDIGMEVDFATGGERVGSASGNTKLDVTILADPLRPGALSAITSCIARAGANIDRIERLAGYPVTALLLTLSGADIERLRTGLALEAVTQSIDVAVQPSGLHRRSKHLVVMDVDSTLIQGEVIELLAEHAGCAEEVARVTEEAMRGELDFEESLRRRVALLKGLDAGALEEVRGQLVLTPGARTLVRTLKRLGYECALVSGGFTQLTDSLVERLGIDYSAANTLEIVDGKLTGGLVGPIIDRKGKAIALERFAAEAGVPLSQTVAIGDGANDLDMLQLAGLGVAFNAKPVVRAKADTSVSVPYLDSIVFLLGISREDVEAADLDG</sequence>
<dbReference type="Proteomes" id="UP001165092">
    <property type="component" value="Unassembled WGS sequence"/>
</dbReference>
<dbReference type="SFLD" id="SFLDF00029">
    <property type="entry name" value="phosphoserine_phosphatase"/>
    <property type="match status" value="1"/>
</dbReference>
<organism evidence="15 16">
    <name type="scientific">Nocardiopsis ansamitocini</name>
    <dbReference type="NCBI Taxonomy" id="1670832"/>
    <lineage>
        <taxon>Bacteria</taxon>
        <taxon>Bacillati</taxon>
        <taxon>Actinomycetota</taxon>
        <taxon>Actinomycetes</taxon>
        <taxon>Streptosporangiales</taxon>
        <taxon>Nocardiopsidaceae</taxon>
        <taxon>Nocardiopsis</taxon>
    </lineage>
</organism>
<protein>
    <recommendedName>
        <fullName evidence="4">phosphoserine phosphatase</fullName>
        <ecNumber evidence="4">3.1.3.3</ecNumber>
    </recommendedName>
    <alternativeName>
        <fullName evidence="10">O-phosphoserine phosphohydrolase</fullName>
    </alternativeName>
</protein>
<dbReference type="CDD" id="cd04871">
    <property type="entry name" value="ACT_PSP_2"/>
    <property type="match status" value="1"/>
</dbReference>
<feature type="domain" description="Phosphoserine phosphatase ACT" evidence="14">
    <location>
        <begin position="110"/>
        <end position="180"/>
    </location>
</feature>
<dbReference type="FunFam" id="3.40.50.1000:FF:000041">
    <property type="entry name" value="Phosphoserine phosphatase SerB"/>
    <property type="match status" value="1"/>
</dbReference>
<keyword evidence="16" id="KW-1185">Reference proteome</keyword>
<evidence type="ECO:0000256" key="3">
    <source>
        <dbReference type="ARBA" id="ARBA00009184"/>
    </source>
</evidence>
<evidence type="ECO:0000313" key="16">
    <source>
        <dbReference type="Proteomes" id="UP001165092"/>
    </source>
</evidence>
<dbReference type="InterPro" id="IPR023214">
    <property type="entry name" value="HAD_sf"/>
</dbReference>
<dbReference type="EMBL" id="BSQG01000002">
    <property type="protein sequence ID" value="GLU47229.1"/>
    <property type="molecule type" value="Genomic_DNA"/>
</dbReference>
<dbReference type="PANTHER" id="PTHR43344:SF2">
    <property type="entry name" value="PHOSPHOSERINE PHOSPHATASE"/>
    <property type="match status" value="1"/>
</dbReference>
<keyword evidence="6" id="KW-0479">Metal-binding</keyword>
<evidence type="ECO:0000256" key="1">
    <source>
        <dbReference type="ARBA" id="ARBA00001946"/>
    </source>
</evidence>
<accession>A0A9W6P533</accession>
<evidence type="ECO:0000256" key="4">
    <source>
        <dbReference type="ARBA" id="ARBA00012640"/>
    </source>
</evidence>
<dbReference type="SUPFAM" id="SSF56784">
    <property type="entry name" value="HAD-like"/>
    <property type="match status" value="1"/>
</dbReference>
<dbReference type="PANTHER" id="PTHR43344">
    <property type="entry name" value="PHOSPHOSERINE PHOSPHATASE"/>
    <property type="match status" value="1"/>
</dbReference>
<evidence type="ECO:0000256" key="10">
    <source>
        <dbReference type="ARBA" id="ARBA00031693"/>
    </source>
</evidence>
<dbReference type="Gene3D" id="3.30.70.260">
    <property type="match status" value="2"/>
</dbReference>
<evidence type="ECO:0000256" key="11">
    <source>
        <dbReference type="ARBA" id="ARBA00048138"/>
    </source>
</evidence>
<dbReference type="Pfam" id="PF13740">
    <property type="entry name" value="ACT_6"/>
    <property type="match status" value="1"/>
</dbReference>
<dbReference type="NCBIfam" id="TIGR00338">
    <property type="entry name" value="serB"/>
    <property type="match status" value="1"/>
</dbReference>
<comment type="catalytic activity">
    <reaction evidence="11">
        <text>O-phospho-L-serine + H2O = L-serine + phosphate</text>
        <dbReference type="Rhea" id="RHEA:21208"/>
        <dbReference type="ChEBI" id="CHEBI:15377"/>
        <dbReference type="ChEBI" id="CHEBI:33384"/>
        <dbReference type="ChEBI" id="CHEBI:43474"/>
        <dbReference type="ChEBI" id="CHEBI:57524"/>
        <dbReference type="EC" id="3.1.3.3"/>
    </reaction>
</comment>
<dbReference type="NCBIfam" id="TIGR01488">
    <property type="entry name" value="HAD-SF-IB"/>
    <property type="match status" value="1"/>
</dbReference>
<dbReference type="CDD" id="cd07500">
    <property type="entry name" value="HAD_PSP"/>
    <property type="match status" value="1"/>
</dbReference>
<dbReference type="GO" id="GO:0000287">
    <property type="term" value="F:magnesium ion binding"/>
    <property type="evidence" value="ECO:0007669"/>
    <property type="project" value="TreeGrafter"/>
</dbReference>
<comment type="pathway">
    <text evidence="2">Amino-acid biosynthesis; L-serine biosynthesis; L-serine from 3-phospho-D-glycerate: step 3/3.</text>
</comment>
<gene>
    <name evidence="15" type="ORF">Nans01_15800</name>
</gene>
<evidence type="ECO:0000256" key="12">
    <source>
        <dbReference type="ARBA" id="ARBA00048523"/>
    </source>
</evidence>
<dbReference type="Pfam" id="PF12710">
    <property type="entry name" value="HAD"/>
    <property type="match status" value="1"/>
</dbReference>
<evidence type="ECO:0000256" key="8">
    <source>
        <dbReference type="ARBA" id="ARBA00022842"/>
    </source>
</evidence>
<dbReference type="SFLD" id="SFLDS00003">
    <property type="entry name" value="Haloacid_Dehalogenase"/>
    <property type="match status" value="1"/>
</dbReference>
<dbReference type="RefSeq" id="WP_285758251.1">
    <property type="nucleotide sequence ID" value="NZ_BSQG01000002.1"/>
</dbReference>
<dbReference type="GO" id="GO:0006564">
    <property type="term" value="P:L-serine biosynthetic process"/>
    <property type="evidence" value="ECO:0007669"/>
    <property type="project" value="UniProtKB-KW"/>
</dbReference>
<evidence type="ECO:0000256" key="9">
    <source>
        <dbReference type="ARBA" id="ARBA00023299"/>
    </source>
</evidence>
<comment type="cofactor">
    <cofactor evidence="1">
        <name>Mg(2+)</name>
        <dbReference type="ChEBI" id="CHEBI:18420"/>
    </cofactor>
</comment>
<feature type="active site" description="Proton donor" evidence="13">
    <location>
        <position position="197"/>
    </location>
</feature>
<dbReference type="InterPro" id="IPR050582">
    <property type="entry name" value="HAD-like_SerB"/>
</dbReference>
<comment type="caution">
    <text evidence="15">The sequence shown here is derived from an EMBL/GenBank/DDBJ whole genome shotgun (WGS) entry which is preliminary data.</text>
</comment>
<evidence type="ECO:0000313" key="15">
    <source>
        <dbReference type="EMBL" id="GLU47229.1"/>
    </source>
</evidence>
<dbReference type="InterPro" id="IPR004469">
    <property type="entry name" value="PSP"/>
</dbReference>
<dbReference type="Pfam" id="PF21086">
    <property type="entry name" value="ACT_PSP_2"/>
    <property type="match status" value="1"/>
</dbReference>
<evidence type="ECO:0000256" key="7">
    <source>
        <dbReference type="ARBA" id="ARBA00022801"/>
    </source>
</evidence>
<keyword evidence="5" id="KW-0028">Amino-acid biosynthesis</keyword>
<proteinExistence type="inferred from homology"/>
<keyword evidence="9" id="KW-0718">Serine biosynthesis</keyword>
<keyword evidence="7" id="KW-0378">Hydrolase</keyword>
<dbReference type="InterPro" id="IPR045865">
    <property type="entry name" value="ACT-like_dom_sf"/>
</dbReference>
<name>A0A9W6P533_9ACTN</name>
<dbReference type="InterPro" id="IPR049148">
    <property type="entry name" value="PSP_ACT"/>
</dbReference>
<feature type="active site" description="Nucleophile" evidence="13">
    <location>
        <position position="195"/>
    </location>
</feature>
<evidence type="ECO:0000256" key="5">
    <source>
        <dbReference type="ARBA" id="ARBA00022605"/>
    </source>
</evidence>
<evidence type="ECO:0000256" key="13">
    <source>
        <dbReference type="PIRSR" id="PIRSR604469-1"/>
    </source>
</evidence>
<dbReference type="SFLD" id="SFLDG01136">
    <property type="entry name" value="C1.6:_Phosphoserine_Phosphatas"/>
    <property type="match status" value="1"/>
</dbReference>
<dbReference type="GO" id="GO:0005737">
    <property type="term" value="C:cytoplasm"/>
    <property type="evidence" value="ECO:0007669"/>
    <property type="project" value="TreeGrafter"/>
</dbReference>
<dbReference type="InterPro" id="IPR036412">
    <property type="entry name" value="HAD-like_sf"/>
</dbReference>
<comment type="similarity">
    <text evidence="3">Belongs to the HAD-like hydrolase superfamily. SerB family.</text>
</comment>
<evidence type="ECO:0000259" key="14">
    <source>
        <dbReference type="Pfam" id="PF21086"/>
    </source>
</evidence>
<dbReference type="GO" id="GO:0036424">
    <property type="term" value="F:L-phosphoserine phosphatase activity"/>
    <property type="evidence" value="ECO:0007669"/>
    <property type="project" value="InterPro"/>
</dbReference>
<keyword evidence="8" id="KW-0460">Magnesium</keyword>
<comment type="catalytic activity">
    <reaction evidence="12">
        <text>O-phospho-D-serine + H2O = D-serine + phosphate</text>
        <dbReference type="Rhea" id="RHEA:24873"/>
        <dbReference type="ChEBI" id="CHEBI:15377"/>
        <dbReference type="ChEBI" id="CHEBI:35247"/>
        <dbReference type="ChEBI" id="CHEBI:43474"/>
        <dbReference type="ChEBI" id="CHEBI:58680"/>
        <dbReference type="EC" id="3.1.3.3"/>
    </reaction>
</comment>
<dbReference type="Gene3D" id="3.40.50.1000">
    <property type="entry name" value="HAD superfamily/HAD-like"/>
    <property type="match status" value="1"/>
</dbReference>
<dbReference type="SUPFAM" id="SSF55021">
    <property type="entry name" value="ACT-like"/>
    <property type="match status" value="1"/>
</dbReference>
<evidence type="ECO:0000256" key="2">
    <source>
        <dbReference type="ARBA" id="ARBA00005135"/>
    </source>
</evidence>
<evidence type="ECO:0000256" key="6">
    <source>
        <dbReference type="ARBA" id="ARBA00022723"/>
    </source>
</evidence>